<dbReference type="Gene3D" id="3.50.14.10">
    <property type="entry name" value="Replication terminator Tus, domain 1 superfamily/Replication terminator Tus"/>
    <property type="match status" value="1"/>
</dbReference>
<dbReference type="OrthoDB" id="6354133at2"/>
<sequence>MTSPSDMALQKTLEEAFDALCASIDTLCRHVDRHPPQLWCLPSDGGQPRSAAAWLREALTDMWYHDGQDGRATRNYVGVVAADEALMALAEAVNRGKDHFGEVITQIRTALPADRLSAMRAALPLRPSAVNAHLCDDGLARLHLKQCWRRVLIAPAPVARIRLAWYSNGRSIKRLSVQDAERLLMQLDTSADHVRIQYRKLAALPSDEPLAQVQAQAPLMRANLFYVEPLDDGRQRQAMNIAMPLFVPSPNGRLPHCNQPPAAPPETRTRARRSDSRIDDEPWLPSIRVHRYRY</sequence>
<keyword evidence="3" id="KW-1185">Reference proteome</keyword>
<evidence type="ECO:0000256" key="1">
    <source>
        <dbReference type="SAM" id="MobiDB-lite"/>
    </source>
</evidence>
<dbReference type="AlphaFoldDB" id="A0A348HGB0"/>
<feature type="region of interest" description="Disordered" evidence="1">
    <location>
        <begin position="250"/>
        <end position="279"/>
    </location>
</feature>
<dbReference type="RefSeq" id="WP_027705151.1">
    <property type="nucleotide sequence ID" value="NZ_AP018933.1"/>
</dbReference>
<dbReference type="Proteomes" id="UP000267342">
    <property type="component" value="Chromosome"/>
</dbReference>
<name>A0A348HGB0_9GAMM</name>
<dbReference type="GO" id="GO:0005737">
    <property type="term" value="C:cytoplasm"/>
    <property type="evidence" value="ECO:0007669"/>
    <property type="project" value="InterPro"/>
</dbReference>
<dbReference type="GO" id="GO:0003677">
    <property type="term" value="F:DNA binding"/>
    <property type="evidence" value="ECO:0007669"/>
    <property type="project" value="InterPro"/>
</dbReference>
<organism evidence="2 3">
    <name type="scientific">Zymobacter palmae</name>
    <dbReference type="NCBI Taxonomy" id="33074"/>
    <lineage>
        <taxon>Bacteria</taxon>
        <taxon>Pseudomonadati</taxon>
        <taxon>Pseudomonadota</taxon>
        <taxon>Gammaproteobacteria</taxon>
        <taxon>Oceanospirillales</taxon>
        <taxon>Halomonadaceae</taxon>
        <taxon>Zymobacter group</taxon>
        <taxon>Zymobacter</taxon>
    </lineage>
</organism>
<gene>
    <name evidence="2" type="ORF">ZBT109_1916</name>
</gene>
<dbReference type="GO" id="GO:0006274">
    <property type="term" value="P:DNA replication termination"/>
    <property type="evidence" value="ECO:0007669"/>
    <property type="project" value="InterPro"/>
</dbReference>
<evidence type="ECO:0000313" key="3">
    <source>
        <dbReference type="Proteomes" id="UP000267342"/>
    </source>
</evidence>
<proteinExistence type="predicted"/>
<accession>A0A348HGB0</accession>
<evidence type="ECO:0000313" key="2">
    <source>
        <dbReference type="EMBL" id="BBG30662.1"/>
    </source>
</evidence>
<reference evidence="2 3" key="1">
    <citation type="submission" date="2018-09" db="EMBL/GenBank/DDBJ databases">
        <title>Zymobacter palmae IAM14233 (=T109) whole genome analysis.</title>
        <authorList>
            <person name="Yanase H."/>
        </authorList>
    </citation>
    <scope>NUCLEOTIDE SEQUENCE [LARGE SCALE GENOMIC DNA]</scope>
    <source>
        <strain evidence="2 3">IAM14233</strain>
    </source>
</reference>
<protein>
    <submittedName>
        <fullName evidence="2">Modular polyketide synthase</fullName>
    </submittedName>
</protein>
<dbReference type="STRING" id="1123510.GCA_000620025_02052"/>
<dbReference type="InterPro" id="IPR036381">
    <property type="entry name" value="Tus_dom1"/>
</dbReference>
<dbReference type="EMBL" id="AP018933">
    <property type="protein sequence ID" value="BBG30662.1"/>
    <property type="molecule type" value="Genomic_DNA"/>
</dbReference>
<dbReference type="KEGG" id="zpl:ZBT109_1916"/>
<feature type="compositionally biased region" description="Basic and acidic residues" evidence="1">
    <location>
        <begin position="267"/>
        <end position="279"/>
    </location>
</feature>